<gene>
    <name evidence="1" type="ORF">VTK73DRAFT_9207</name>
</gene>
<sequence length="124" mass="13981">MERGSVKLRQRAPSARNRLLIYLCSGTSCVCSKARFRPKPASHSLTANLEEELFAQIIYSPRLWVYGCLMETWSSAHCWGLMNLDVWFNLSHRVITIQAASRIKGTVIVFSSKGYLIAISCKSP</sequence>
<evidence type="ECO:0000313" key="1">
    <source>
        <dbReference type="EMBL" id="KAL1876830.1"/>
    </source>
</evidence>
<dbReference type="EMBL" id="JAZHXJ010000074">
    <property type="protein sequence ID" value="KAL1876830.1"/>
    <property type="molecule type" value="Genomic_DNA"/>
</dbReference>
<name>A0ABR3XM50_9PEZI</name>
<evidence type="ECO:0000313" key="2">
    <source>
        <dbReference type="Proteomes" id="UP001586593"/>
    </source>
</evidence>
<protein>
    <submittedName>
        <fullName evidence="1">Uncharacterized protein</fullName>
    </submittedName>
</protein>
<proteinExistence type="predicted"/>
<reference evidence="1 2" key="1">
    <citation type="journal article" date="2024" name="Commun. Biol.">
        <title>Comparative genomic analysis of thermophilic fungi reveals convergent evolutionary adaptations and gene losses.</title>
        <authorList>
            <person name="Steindorff A.S."/>
            <person name="Aguilar-Pontes M.V."/>
            <person name="Robinson A.J."/>
            <person name="Andreopoulos B."/>
            <person name="LaButti K."/>
            <person name="Kuo A."/>
            <person name="Mondo S."/>
            <person name="Riley R."/>
            <person name="Otillar R."/>
            <person name="Haridas S."/>
            <person name="Lipzen A."/>
            <person name="Grimwood J."/>
            <person name="Schmutz J."/>
            <person name="Clum A."/>
            <person name="Reid I.D."/>
            <person name="Moisan M.C."/>
            <person name="Butler G."/>
            <person name="Nguyen T.T.M."/>
            <person name="Dewar K."/>
            <person name="Conant G."/>
            <person name="Drula E."/>
            <person name="Henrissat B."/>
            <person name="Hansel C."/>
            <person name="Singer S."/>
            <person name="Hutchinson M.I."/>
            <person name="de Vries R.P."/>
            <person name="Natvig D.O."/>
            <person name="Powell A.J."/>
            <person name="Tsang A."/>
            <person name="Grigoriev I.V."/>
        </authorList>
    </citation>
    <scope>NUCLEOTIDE SEQUENCE [LARGE SCALE GENOMIC DNA]</scope>
    <source>
        <strain evidence="1 2">ATCC 24622</strain>
    </source>
</reference>
<dbReference type="Proteomes" id="UP001586593">
    <property type="component" value="Unassembled WGS sequence"/>
</dbReference>
<comment type="caution">
    <text evidence="1">The sequence shown here is derived from an EMBL/GenBank/DDBJ whole genome shotgun (WGS) entry which is preliminary data.</text>
</comment>
<keyword evidence="2" id="KW-1185">Reference proteome</keyword>
<accession>A0ABR3XM50</accession>
<dbReference type="PROSITE" id="PS51257">
    <property type="entry name" value="PROKAR_LIPOPROTEIN"/>
    <property type="match status" value="1"/>
</dbReference>
<organism evidence="1 2">
    <name type="scientific">Phialemonium thermophilum</name>
    <dbReference type="NCBI Taxonomy" id="223376"/>
    <lineage>
        <taxon>Eukaryota</taxon>
        <taxon>Fungi</taxon>
        <taxon>Dikarya</taxon>
        <taxon>Ascomycota</taxon>
        <taxon>Pezizomycotina</taxon>
        <taxon>Sordariomycetes</taxon>
        <taxon>Sordariomycetidae</taxon>
        <taxon>Cephalothecales</taxon>
        <taxon>Cephalothecaceae</taxon>
        <taxon>Phialemonium</taxon>
    </lineage>
</organism>